<dbReference type="OrthoDB" id="3569827at2"/>
<evidence type="ECO:0000313" key="8">
    <source>
        <dbReference type="EMBL" id="TFB80399.1"/>
    </source>
</evidence>
<dbReference type="EMBL" id="SOFI01000003">
    <property type="protein sequence ID" value="TFB80399.1"/>
    <property type="molecule type" value="Genomic_DNA"/>
</dbReference>
<evidence type="ECO:0000313" key="9">
    <source>
        <dbReference type="Proteomes" id="UP000298488"/>
    </source>
</evidence>
<comment type="similarity">
    <text evidence="7">Belongs to the binding-protein-dependent transport system permease family.</text>
</comment>
<protein>
    <submittedName>
        <fullName evidence="8">Carbohydrate ABC transporter permease</fullName>
    </submittedName>
</protein>
<dbReference type="Proteomes" id="UP000298488">
    <property type="component" value="Unassembled WGS sequence"/>
</dbReference>
<dbReference type="AlphaFoldDB" id="A0A4R8VBP6"/>
<dbReference type="InterPro" id="IPR035906">
    <property type="entry name" value="MetI-like_sf"/>
</dbReference>
<dbReference type="GO" id="GO:0005886">
    <property type="term" value="C:plasma membrane"/>
    <property type="evidence" value="ECO:0007669"/>
    <property type="project" value="UniProtKB-SubCell"/>
</dbReference>
<evidence type="ECO:0000256" key="3">
    <source>
        <dbReference type="ARBA" id="ARBA00022475"/>
    </source>
</evidence>
<keyword evidence="5 7" id="KW-1133">Transmembrane helix</keyword>
<evidence type="ECO:0000256" key="2">
    <source>
        <dbReference type="ARBA" id="ARBA00022448"/>
    </source>
</evidence>
<evidence type="ECO:0000256" key="7">
    <source>
        <dbReference type="RuleBase" id="RU363032"/>
    </source>
</evidence>
<dbReference type="PANTHER" id="PTHR43744:SF8">
    <property type="entry name" value="SN-GLYCEROL-3-PHOSPHATE TRANSPORT SYSTEM PERMEASE PROTEIN UGPE"/>
    <property type="match status" value="1"/>
</dbReference>
<dbReference type="PANTHER" id="PTHR43744">
    <property type="entry name" value="ABC TRANSPORTER PERMEASE PROTEIN MG189-RELATED-RELATED"/>
    <property type="match status" value="1"/>
</dbReference>
<name>A0A4R8VBP6_9MICO</name>
<sequence length="264" mass="28823">MNVVLVVLAILFLAPLIYILFNSFKPAGEIFQVPQSILPKEWTFENYLAATSKGFIDYFKNSVVITVGGVVLTVLLSSLAGYGFAKLPFKGTNFVLLVIVATLTVPLVIFLVPMFLMENEFGLLDTNLGLILPNVAVELPFAILIMRASFMAIPKEIEESATMDGAGVFRRWWTVMLPMARNGMVLVVIMASYAIWGEYTMAKALTMDPSAMPLSVGLTLLKGEVWQYGVLAAVIVLAMLPPIIIFIIFQKHIVSGVAQGAVKG</sequence>
<keyword evidence="9" id="KW-1185">Reference proteome</keyword>
<dbReference type="CDD" id="cd06261">
    <property type="entry name" value="TM_PBP2"/>
    <property type="match status" value="1"/>
</dbReference>
<dbReference type="PROSITE" id="PS50928">
    <property type="entry name" value="ABC_TM1"/>
    <property type="match status" value="1"/>
</dbReference>
<comment type="caution">
    <text evidence="8">The sequence shown here is derived from an EMBL/GenBank/DDBJ whole genome shotgun (WGS) entry which is preliminary data.</text>
</comment>
<evidence type="ECO:0000256" key="6">
    <source>
        <dbReference type="ARBA" id="ARBA00023136"/>
    </source>
</evidence>
<evidence type="ECO:0000256" key="1">
    <source>
        <dbReference type="ARBA" id="ARBA00004651"/>
    </source>
</evidence>
<feature type="transmembrane region" description="Helical" evidence="7">
    <location>
        <begin position="128"/>
        <end position="146"/>
    </location>
</feature>
<proteinExistence type="inferred from homology"/>
<feature type="transmembrane region" description="Helical" evidence="7">
    <location>
        <begin position="63"/>
        <end position="82"/>
    </location>
</feature>
<evidence type="ECO:0000256" key="5">
    <source>
        <dbReference type="ARBA" id="ARBA00022989"/>
    </source>
</evidence>
<keyword evidence="4 7" id="KW-0812">Transmembrane</keyword>
<keyword evidence="2 7" id="KW-0813">Transport</keyword>
<feature type="transmembrane region" description="Helical" evidence="7">
    <location>
        <begin position="225"/>
        <end position="249"/>
    </location>
</feature>
<reference evidence="8 9" key="1">
    <citation type="submission" date="2019-03" db="EMBL/GenBank/DDBJ databases">
        <title>Genomics of glacier-inhabiting Cryobacterium strains.</title>
        <authorList>
            <person name="Liu Q."/>
            <person name="Xin Y.-H."/>
        </authorList>
    </citation>
    <scope>NUCLEOTIDE SEQUENCE [LARGE SCALE GENOMIC DNA]</scope>
    <source>
        <strain evidence="8 9">CGMCC 1.10440</strain>
    </source>
</reference>
<keyword evidence="3" id="KW-1003">Cell membrane</keyword>
<comment type="subcellular location">
    <subcellularLocation>
        <location evidence="1 7">Cell membrane</location>
        <topology evidence="1 7">Multi-pass membrane protein</topology>
    </subcellularLocation>
</comment>
<dbReference type="SUPFAM" id="SSF161098">
    <property type="entry name" value="MetI-like"/>
    <property type="match status" value="1"/>
</dbReference>
<dbReference type="GO" id="GO:0055085">
    <property type="term" value="P:transmembrane transport"/>
    <property type="evidence" value="ECO:0007669"/>
    <property type="project" value="InterPro"/>
</dbReference>
<organism evidence="8 9">
    <name type="scientific">Terrimesophilobacter mesophilus</name>
    <dbReference type="NCBI Taxonomy" id="433647"/>
    <lineage>
        <taxon>Bacteria</taxon>
        <taxon>Bacillati</taxon>
        <taxon>Actinomycetota</taxon>
        <taxon>Actinomycetes</taxon>
        <taxon>Micrococcales</taxon>
        <taxon>Microbacteriaceae</taxon>
        <taxon>Terrimesophilobacter</taxon>
    </lineage>
</organism>
<dbReference type="Pfam" id="PF00528">
    <property type="entry name" value="BPD_transp_1"/>
    <property type="match status" value="1"/>
</dbReference>
<dbReference type="Gene3D" id="1.10.3720.10">
    <property type="entry name" value="MetI-like"/>
    <property type="match status" value="1"/>
</dbReference>
<feature type="transmembrane region" description="Helical" evidence="7">
    <location>
        <begin position="179"/>
        <end position="196"/>
    </location>
</feature>
<accession>A0A4R8VBP6</accession>
<dbReference type="RefSeq" id="WP_104096255.1">
    <property type="nucleotide sequence ID" value="NZ_JACHBP010000001.1"/>
</dbReference>
<gene>
    <name evidence="8" type="ORF">E3N84_10380</name>
</gene>
<keyword evidence="6 7" id="KW-0472">Membrane</keyword>
<dbReference type="InterPro" id="IPR000515">
    <property type="entry name" value="MetI-like"/>
</dbReference>
<feature type="transmembrane region" description="Helical" evidence="7">
    <location>
        <begin position="94"/>
        <end position="116"/>
    </location>
</feature>
<evidence type="ECO:0000256" key="4">
    <source>
        <dbReference type="ARBA" id="ARBA00022692"/>
    </source>
</evidence>